<dbReference type="InterPro" id="IPR031140">
    <property type="entry name" value="IDD1-16"/>
</dbReference>
<dbReference type="PaxDb" id="3827-XP_004498879.1"/>
<reference evidence="12" key="2">
    <citation type="submission" date="2025-08" db="UniProtKB">
        <authorList>
            <consortium name="RefSeq"/>
        </authorList>
    </citation>
    <scope>IDENTIFICATION</scope>
    <source>
        <tissue evidence="12">Etiolated seedlings</tissue>
    </source>
</reference>
<evidence type="ECO:0000256" key="8">
    <source>
        <dbReference type="PROSITE-ProRule" id="PRU00042"/>
    </source>
</evidence>
<evidence type="ECO:0000256" key="6">
    <source>
        <dbReference type="ARBA" id="ARBA00023125"/>
    </source>
</evidence>
<proteinExistence type="predicted"/>
<evidence type="ECO:0000256" key="5">
    <source>
        <dbReference type="ARBA" id="ARBA00023015"/>
    </source>
</evidence>
<accession>A0A1S2Y3Q1</accession>
<dbReference type="InterPro" id="IPR055186">
    <property type="entry name" value="C2H2-2nd_BIRD-IDD"/>
</dbReference>
<dbReference type="SUPFAM" id="SSF57667">
    <property type="entry name" value="beta-beta-alpha zinc fingers"/>
    <property type="match status" value="1"/>
</dbReference>
<dbReference type="SMART" id="SM00355">
    <property type="entry name" value="ZnF_C2H2"/>
    <property type="match status" value="3"/>
</dbReference>
<dbReference type="eggNOG" id="KOG1721">
    <property type="taxonomic scope" value="Eukaryota"/>
</dbReference>
<evidence type="ECO:0000259" key="10">
    <source>
        <dbReference type="PROSITE" id="PS50157"/>
    </source>
</evidence>
<feature type="domain" description="C2H2-type" evidence="10">
    <location>
        <begin position="64"/>
        <end position="86"/>
    </location>
</feature>
<dbReference type="GO" id="GO:0003700">
    <property type="term" value="F:DNA-binding transcription factor activity"/>
    <property type="evidence" value="ECO:0007669"/>
    <property type="project" value="TreeGrafter"/>
</dbReference>
<dbReference type="PANTHER" id="PTHR10593:SF218">
    <property type="entry name" value="C2H2-TYPE ZINC FINGER PROTEIN"/>
    <property type="match status" value="1"/>
</dbReference>
<keyword evidence="3 8" id="KW-0863">Zinc-finger</keyword>
<dbReference type="GeneID" id="101501694"/>
<feature type="region of interest" description="Disordered" evidence="9">
    <location>
        <begin position="378"/>
        <end position="397"/>
    </location>
</feature>
<evidence type="ECO:0000313" key="12">
    <source>
        <dbReference type="RefSeq" id="XP_004498879.1"/>
    </source>
</evidence>
<keyword evidence="1" id="KW-0479">Metal-binding</keyword>
<dbReference type="GO" id="GO:0003677">
    <property type="term" value="F:DNA binding"/>
    <property type="evidence" value="ECO:0007669"/>
    <property type="project" value="UniProtKB-KW"/>
</dbReference>
<evidence type="ECO:0000256" key="4">
    <source>
        <dbReference type="ARBA" id="ARBA00022833"/>
    </source>
</evidence>
<organism evidence="11 12">
    <name type="scientific">Cicer arietinum</name>
    <name type="common">Chickpea</name>
    <name type="synonym">Garbanzo</name>
    <dbReference type="NCBI Taxonomy" id="3827"/>
    <lineage>
        <taxon>Eukaryota</taxon>
        <taxon>Viridiplantae</taxon>
        <taxon>Streptophyta</taxon>
        <taxon>Embryophyta</taxon>
        <taxon>Tracheophyta</taxon>
        <taxon>Spermatophyta</taxon>
        <taxon>Magnoliopsida</taxon>
        <taxon>eudicotyledons</taxon>
        <taxon>Gunneridae</taxon>
        <taxon>Pentapetalae</taxon>
        <taxon>rosids</taxon>
        <taxon>fabids</taxon>
        <taxon>Fabales</taxon>
        <taxon>Fabaceae</taxon>
        <taxon>Papilionoideae</taxon>
        <taxon>50 kb inversion clade</taxon>
        <taxon>NPAAA clade</taxon>
        <taxon>Hologalegina</taxon>
        <taxon>IRL clade</taxon>
        <taxon>Cicereae</taxon>
        <taxon>Cicer</taxon>
    </lineage>
</organism>
<keyword evidence="6" id="KW-0238">DNA-binding</keyword>
<evidence type="ECO:0000256" key="1">
    <source>
        <dbReference type="ARBA" id="ARBA00022723"/>
    </source>
</evidence>
<dbReference type="GO" id="GO:0008270">
    <property type="term" value="F:zinc ion binding"/>
    <property type="evidence" value="ECO:0007669"/>
    <property type="project" value="UniProtKB-KW"/>
</dbReference>
<keyword evidence="5" id="KW-0805">Transcription regulation</keyword>
<dbReference type="STRING" id="3827.A0A1S2Y3Q1"/>
<evidence type="ECO:0000256" key="9">
    <source>
        <dbReference type="SAM" id="MobiDB-lite"/>
    </source>
</evidence>
<feature type="compositionally biased region" description="Low complexity" evidence="9">
    <location>
        <begin position="17"/>
        <end position="32"/>
    </location>
</feature>
<dbReference type="FunFam" id="3.30.160.60:FF:000131">
    <property type="entry name" value="protein indeterminate-domain 5, chloroplastic-like"/>
    <property type="match status" value="1"/>
</dbReference>
<dbReference type="Pfam" id="PF22992">
    <property type="entry name" value="C2CH-4th_BIRD-IDD"/>
    <property type="match status" value="1"/>
</dbReference>
<dbReference type="KEGG" id="cam:101501694"/>
<dbReference type="FunFam" id="3.30.160.60:FF:000554">
    <property type="entry name" value="protein indeterminate-domain 12-like"/>
    <property type="match status" value="1"/>
</dbReference>
<dbReference type="RefSeq" id="XP_004498879.1">
    <property type="nucleotide sequence ID" value="XM_004498822.3"/>
</dbReference>
<keyword evidence="7" id="KW-0804">Transcription</keyword>
<dbReference type="Pfam" id="PF22995">
    <property type="entry name" value="C2CH-3rd_BIRD-IDD"/>
    <property type="match status" value="1"/>
</dbReference>
<dbReference type="OrthoDB" id="6354171at2759"/>
<dbReference type="PANTHER" id="PTHR10593">
    <property type="entry name" value="SERINE/THREONINE-PROTEIN KINASE RIO"/>
    <property type="match status" value="1"/>
</dbReference>
<evidence type="ECO:0000313" key="11">
    <source>
        <dbReference type="Proteomes" id="UP000087171"/>
    </source>
</evidence>
<evidence type="ECO:0000256" key="2">
    <source>
        <dbReference type="ARBA" id="ARBA00022737"/>
    </source>
</evidence>
<evidence type="ECO:0000256" key="7">
    <source>
        <dbReference type="ARBA" id="ARBA00023163"/>
    </source>
</evidence>
<dbReference type="InterPro" id="IPR055185">
    <property type="entry name" value="C2CH-4th_BIRD-IDD"/>
</dbReference>
<dbReference type="InterPro" id="IPR055187">
    <property type="entry name" value="C2CH-3rd_BIRD-IDD"/>
</dbReference>
<evidence type="ECO:0000256" key="3">
    <source>
        <dbReference type="ARBA" id="ARBA00022771"/>
    </source>
</evidence>
<name>A0A1S2Y3Q1_CICAR</name>
<sequence>MMKGFAVDENMSNLTSVSSEISASSANKNENASTKRKRNLPGHPDPEAEVIALTPQTLIATNRFLCEICNKGFQRDQNLQLHKRGHNLPWKLKKRNNNEVIRKKVYVCPEPTCVHHDPLRALGDLTGIKKHFFRKHGEKKWKCEKCSKKYAVQSDWKAHSKICGTREYKCDCGTPFSRRDSFITHRAFCEVLSHENNINGTSMNPQNFTSHSQFHHSHGSFEAPSLKKEEEMNHFNLRQQIPSWFSSSTPQQQILPIHHHQNPNPTTLFPSFNSNNNSSDSPHMSATALLQKASQIGVTMNKTETSICRPHLNMQTHVPQYGNNNMVIMPSREEIGTDFSHCLESYENKATITSHNNNCFEASSSVLHDQGFVVGMFDDQQRDDNNNNNNNNNNFGELVSKPTQYYSHFGKTNKGGGGANDDGEMTKDFLSLAAFSQRDQYLFNISTNIDDPLASLSFGKQNQNQTFWRG</sequence>
<dbReference type="GO" id="GO:0005634">
    <property type="term" value="C:nucleus"/>
    <property type="evidence" value="ECO:0007669"/>
    <property type="project" value="TreeGrafter"/>
</dbReference>
<dbReference type="Gene3D" id="3.30.160.60">
    <property type="entry name" value="Classic Zinc Finger"/>
    <property type="match status" value="2"/>
</dbReference>
<keyword evidence="2" id="KW-0677">Repeat</keyword>
<dbReference type="AlphaFoldDB" id="A0A1S2Y3Q1"/>
<dbReference type="PROSITE" id="PS50157">
    <property type="entry name" value="ZINC_FINGER_C2H2_2"/>
    <property type="match status" value="1"/>
</dbReference>
<dbReference type="PROSITE" id="PS00028">
    <property type="entry name" value="ZINC_FINGER_C2H2_1"/>
    <property type="match status" value="1"/>
</dbReference>
<dbReference type="InterPro" id="IPR013087">
    <property type="entry name" value="Znf_C2H2_type"/>
</dbReference>
<dbReference type="InterPro" id="IPR036236">
    <property type="entry name" value="Znf_C2H2_sf"/>
</dbReference>
<keyword evidence="4" id="KW-0862">Zinc</keyword>
<dbReference type="Pfam" id="PF22996">
    <property type="entry name" value="C2H2-2nd_BIRD-IDD"/>
    <property type="match status" value="1"/>
</dbReference>
<gene>
    <name evidence="12" type="primary">LOC101501694</name>
</gene>
<reference evidence="11" key="1">
    <citation type="journal article" date="2013" name="Nat. Biotechnol.">
        <title>Draft genome sequence of chickpea (Cicer arietinum) provides a resource for trait improvement.</title>
        <authorList>
            <person name="Varshney R.K."/>
            <person name="Song C."/>
            <person name="Saxena R.K."/>
            <person name="Azam S."/>
            <person name="Yu S."/>
            <person name="Sharpe A.G."/>
            <person name="Cannon S."/>
            <person name="Baek J."/>
            <person name="Rosen B.D."/>
            <person name="Tar'an B."/>
            <person name="Millan T."/>
            <person name="Zhang X."/>
            <person name="Ramsay L.D."/>
            <person name="Iwata A."/>
            <person name="Wang Y."/>
            <person name="Nelson W."/>
            <person name="Farmer A.D."/>
            <person name="Gaur P.M."/>
            <person name="Soderlund C."/>
            <person name="Penmetsa R.V."/>
            <person name="Xu C."/>
            <person name="Bharti A.K."/>
            <person name="He W."/>
            <person name="Winter P."/>
            <person name="Zhao S."/>
            <person name="Hane J.K."/>
            <person name="Carrasquilla-Garcia N."/>
            <person name="Condie J.A."/>
            <person name="Upadhyaya H.D."/>
            <person name="Luo M.C."/>
            <person name="Thudi M."/>
            <person name="Gowda C.L."/>
            <person name="Singh N.P."/>
            <person name="Lichtenzveig J."/>
            <person name="Gali K.K."/>
            <person name="Rubio J."/>
            <person name="Nadarajan N."/>
            <person name="Dolezel J."/>
            <person name="Bansal K.C."/>
            <person name="Xu X."/>
            <person name="Edwards D."/>
            <person name="Zhang G."/>
            <person name="Kahl G."/>
            <person name="Gil J."/>
            <person name="Singh K.B."/>
            <person name="Datta S.K."/>
            <person name="Jackson S.A."/>
            <person name="Wang J."/>
            <person name="Cook D.R."/>
        </authorList>
    </citation>
    <scope>NUCLEOTIDE SEQUENCE [LARGE SCALE GENOMIC DNA]</scope>
    <source>
        <strain evidence="11">cv. CDC Frontier</strain>
    </source>
</reference>
<keyword evidence="11" id="KW-1185">Reference proteome</keyword>
<feature type="region of interest" description="Disordered" evidence="9">
    <location>
        <begin position="17"/>
        <end position="47"/>
    </location>
</feature>
<protein>
    <submittedName>
        <fullName evidence="12">Protein indeterminate-domain 7-like</fullName>
    </submittedName>
</protein>
<dbReference type="Proteomes" id="UP000087171">
    <property type="component" value="Chromosome Ca4"/>
</dbReference>